<gene>
    <name evidence="2" type="ORF">J07HQW1_02845</name>
</gene>
<organism evidence="2 3">
    <name type="scientific">Haloquadratum walsbyi J07HQW1</name>
    <dbReference type="NCBI Taxonomy" id="1238424"/>
    <lineage>
        <taxon>Archaea</taxon>
        <taxon>Methanobacteriati</taxon>
        <taxon>Methanobacteriota</taxon>
        <taxon>Stenosarchaea group</taxon>
        <taxon>Halobacteria</taxon>
        <taxon>Halobacteriales</taxon>
        <taxon>Haloferacaceae</taxon>
        <taxon>Haloquadratum</taxon>
    </lineage>
</organism>
<dbReference type="Proteomes" id="UP000030649">
    <property type="component" value="Unassembled WGS sequence"/>
</dbReference>
<dbReference type="AlphaFoldDB" id="U1PGP7"/>
<name>U1PGP7_9EURY</name>
<evidence type="ECO:0000313" key="3">
    <source>
        <dbReference type="Proteomes" id="UP000030649"/>
    </source>
</evidence>
<evidence type="ECO:0000313" key="2">
    <source>
        <dbReference type="EMBL" id="ERG92797.1"/>
    </source>
</evidence>
<reference evidence="2 3" key="1">
    <citation type="journal article" date="2013" name="PLoS ONE">
        <title>Assembly-driven community genomics of a hypersaline microbial ecosystem.</title>
        <authorList>
            <person name="Podell S."/>
            <person name="Ugalde J.A."/>
            <person name="Narasingarao P."/>
            <person name="Banfield J.F."/>
            <person name="Heidelberg K.B."/>
            <person name="Allen E.E."/>
        </authorList>
    </citation>
    <scope>NUCLEOTIDE SEQUENCE [LARGE SCALE GENOMIC DNA]</scope>
    <source>
        <strain evidence="3">J07HQW1</strain>
    </source>
</reference>
<feature type="region of interest" description="Disordered" evidence="1">
    <location>
        <begin position="1"/>
        <end position="45"/>
    </location>
</feature>
<proteinExistence type="predicted"/>
<protein>
    <submittedName>
        <fullName evidence="2">Uncharacterized protein</fullName>
    </submittedName>
</protein>
<evidence type="ECO:0000256" key="1">
    <source>
        <dbReference type="SAM" id="MobiDB-lite"/>
    </source>
</evidence>
<accession>U1PGP7</accession>
<sequence>MSTNPRTTTQNQTESSTYAPAETSSSTTHPQSLTKRPTTDTPWTQRCQRQFDRHSTDRLNNLVDKSNLVIVSPDENH</sequence>
<dbReference type="EMBL" id="KE356560">
    <property type="protein sequence ID" value="ERG92797.1"/>
    <property type="molecule type" value="Genomic_DNA"/>
</dbReference>
<dbReference type="HOGENOM" id="CLU_2645828_0_0_2"/>